<gene>
    <name evidence="5" type="primary">LOC107030827</name>
</gene>
<reference evidence="4" key="1">
    <citation type="journal article" date="2014" name="Nat. Genet.">
        <title>The genome of the stress-tolerant wild tomato species Solanum pennellii.</title>
        <authorList>
            <person name="Bolger A."/>
            <person name="Scossa F."/>
            <person name="Bolger M.E."/>
            <person name="Lanz C."/>
            <person name="Maumus F."/>
            <person name="Tohge T."/>
            <person name="Quesneville H."/>
            <person name="Alseekh S."/>
            <person name="Sorensen I."/>
            <person name="Lichtenstein G."/>
            <person name="Fich E.A."/>
            <person name="Conte M."/>
            <person name="Keller H."/>
            <person name="Schneeberger K."/>
            <person name="Schwacke R."/>
            <person name="Ofner I."/>
            <person name="Vrebalov J."/>
            <person name="Xu Y."/>
            <person name="Osorio S."/>
            <person name="Aflitos S.A."/>
            <person name="Schijlen E."/>
            <person name="Jimenez-Gomez J.M."/>
            <person name="Ryngajllo M."/>
            <person name="Kimura S."/>
            <person name="Kumar R."/>
            <person name="Koenig D."/>
            <person name="Headland L.R."/>
            <person name="Maloof J.N."/>
            <person name="Sinha N."/>
            <person name="van Ham R.C."/>
            <person name="Lankhorst R.K."/>
            <person name="Mao L."/>
            <person name="Vogel A."/>
            <person name="Arsova B."/>
            <person name="Panstruga R."/>
            <person name="Fei Z."/>
            <person name="Rose J.K."/>
            <person name="Zamir D."/>
            <person name="Carrari F."/>
            <person name="Giovannoni J.J."/>
            <person name="Weigel D."/>
            <person name="Usadel B."/>
            <person name="Fernie A.R."/>
        </authorList>
    </citation>
    <scope>NUCLEOTIDE SEQUENCE [LARGE SCALE GENOMIC DNA]</scope>
    <source>
        <strain evidence="4">cv. LA0716</strain>
    </source>
</reference>
<dbReference type="SUPFAM" id="SSF47699">
    <property type="entry name" value="Bifunctional inhibitor/lipid-transfer protein/seed storage 2S albumin"/>
    <property type="match status" value="1"/>
</dbReference>
<reference evidence="5" key="2">
    <citation type="submission" date="2025-08" db="UniProtKB">
        <authorList>
            <consortium name="RefSeq"/>
        </authorList>
    </citation>
    <scope>IDENTIFICATION</scope>
</reference>
<keyword evidence="4" id="KW-1185">Reference proteome</keyword>
<evidence type="ECO:0000256" key="1">
    <source>
        <dbReference type="SAM" id="MobiDB-lite"/>
    </source>
</evidence>
<dbReference type="Proteomes" id="UP000694930">
    <property type="component" value="Chromosome 9"/>
</dbReference>
<evidence type="ECO:0000259" key="3">
    <source>
        <dbReference type="Pfam" id="PF14368"/>
    </source>
</evidence>
<feature type="compositionally biased region" description="Pro residues" evidence="1">
    <location>
        <begin position="153"/>
        <end position="166"/>
    </location>
</feature>
<dbReference type="Gene3D" id="1.10.110.10">
    <property type="entry name" value="Plant lipid-transfer and hydrophobic proteins"/>
    <property type="match status" value="1"/>
</dbReference>
<dbReference type="PANTHER" id="PTHR35747:SF2">
    <property type="entry name" value="NON-SPECIFIC LIPID TRANSFER PROTEIN GPI-ANCHORED 25"/>
    <property type="match status" value="1"/>
</dbReference>
<sequence length="237" mass="25117">MADVLILFSVLLLAAGTLPEPPELPPTSPESLSTTISCADELVAFSPCLPYISDPPNNISDSPPFQCCDNFSAAFVDNTAICLCYLVRNPQLLGFPISSMKLLSLNSVCPVEDKEGAENLSLESLCSGSTTLPPFRSIITADHRGSSPRPVRRPTPPSSPRPPSSPDPGDHDNPSPQAPPVSVSLPPPSSDVGDNPSPDAQATTECSSAIGLMCNYRLWIISAMSILLYLSCKHQLS</sequence>
<feature type="region of interest" description="Disordered" evidence="1">
    <location>
        <begin position="140"/>
        <end position="203"/>
    </location>
</feature>
<dbReference type="CDD" id="cd00010">
    <property type="entry name" value="AAI_LTSS"/>
    <property type="match status" value="1"/>
</dbReference>
<name>A0ABM1HM66_SOLPN</name>
<dbReference type="GeneID" id="107030827"/>
<dbReference type="InterPro" id="IPR053353">
    <property type="entry name" value="Plant_LTP_GPI-anchored"/>
</dbReference>
<feature type="signal peptide" evidence="2">
    <location>
        <begin position="1"/>
        <end position="19"/>
    </location>
</feature>
<evidence type="ECO:0000313" key="4">
    <source>
        <dbReference type="Proteomes" id="UP000694930"/>
    </source>
</evidence>
<dbReference type="Pfam" id="PF14368">
    <property type="entry name" value="LTP_2"/>
    <property type="match status" value="1"/>
</dbReference>
<protein>
    <submittedName>
        <fullName evidence="5">Uncharacterized protein LOC107030827 isoform X1</fullName>
    </submittedName>
</protein>
<dbReference type="PANTHER" id="PTHR35747">
    <property type="entry name" value="BIFUNCTIONAL INHIBITOR/LIPID-TRANSFER PROTEIN/SEED STORAGE 2S ALBUMIN SUPERFAMILY PROTEIN"/>
    <property type="match status" value="1"/>
</dbReference>
<accession>A0ABM1HM66</accession>
<feature type="chain" id="PRO_5045823613" evidence="2">
    <location>
        <begin position="20"/>
        <end position="237"/>
    </location>
</feature>
<organism evidence="4 5">
    <name type="scientific">Solanum pennellii</name>
    <name type="common">Tomato</name>
    <name type="synonym">Lycopersicon pennellii</name>
    <dbReference type="NCBI Taxonomy" id="28526"/>
    <lineage>
        <taxon>Eukaryota</taxon>
        <taxon>Viridiplantae</taxon>
        <taxon>Streptophyta</taxon>
        <taxon>Embryophyta</taxon>
        <taxon>Tracheophyta</taxon>
        <taxon>Spermatophyta</taxon>
        <taxon>Magnoliopsida</taxon>
        <taxon>eudicotyledons</taxon>
        <taxon>Gunneridae</taxon>
        <taxon>Pentapetalae</taxon>
        <taxon>asterids</taxon>
        <taxon>lamiids</taxon>
        <taxon>Solanales</taxon>
        <taxon>Solanaceae</taxon>
        <taxon>Solanoideae</taxon>
        <taxon>Solaneae</taxon>
        <taxon>Solanum</taxon>
        <taxon>Solanum subgen. Lycopersicon</taxon>
    </lineage>
</organism>
<keyword evidence="2" id="KW-0732">Signal</keyword>
<proteinExistence type="predicted"/>
<dbReference type="RefSeq" id="XP_015087550.1">
    <property type="nucleotide sequence ID" value="XM_015232064.2"/>
</dbReference>
<dbReference type="InterPro" id="IPR036312">
    <property type="entry name" value="Bifun_inhib/LTP/seed_sf"/>
</dbReference>
<dbReference type="InterPro" id="IPR016140">
    <property type="entry name" value="Bifunc_inhib/LTP/seed_store"/>
</dbReference>
<evidence type="ECO:0000256" key="2">
    <source>
        <dbReference type="SAM" id="SignalP"/>
    </source>
</evidence>
<feature type="domain" description="Bifunctional inhibitor/plant lipid transfer protein/seed storage helical" evidence="3">
    <location>
        <begin position="32"/>
        <end position="115"/>
    </location>
</feature>
<evidence type="ECO:0000313" key="5">
    <source>
        <dbReference type="RefSeq" id="XP_015087550.1"/>
    </source>
</evidence>